<dbReference type="InterPro" id="IPR051834">
    <property type="entry name" value="RING_finger_E3_ligase"/>
</dbReference>
<keyword evidence="1" id="KW-0479">Metal-binding</keyword>
<dbReference type="GO" id="GO:0005634">
    <property type="term" value="C:nucleus"/>
    <property type="evidence" value="ECO:0007669"/>
    <property type="project" value="TreeGrafter"/>
</dbReference>
<organism evidence="6 7">
    <name type="scientific">Prototheca wickerhamii</name>
    <dbReference type="NCBI Taxonomy" id="3111"/>
    <lineage>
        <taxon>Eukaryota</taxon>
        <taxon>Viridiplantae</taxon>
        <taxon>Chlorophyta</taxon>
        <taxon>core chlorophytes</taxon>
        <taxon>Trebouxiophyceae</taxon>
        <taxon>Chlorellales</taxon>
        <taxon>Chlorellaceae</taxon>
        <taxon>Prototheca</taxon>
    </lineage>
</organism>
<reference evidence="6" key="1">
    <citation type="submission" date="2021-01" db="EMBL/GenBank/DDBJ databases">
        <authorList>
            <person name="Eckstrom K.M.E."/>
        </authorList>
    </citation>
    <scope>NUCLEOTIDE SEQUENCE</scope>
    <source>
        <strain evidence="6">UVCC 0001</strain>
    </source>
</reference>
<dbReference type="InterPro" id="IPR001841">
    <property type="entry name" value="Znf_RING"/>
</dbReference>
<dbReference type="PROSITE" id="PS50089">
    <property type="entry name" value="ZF_RING_2"/>
    <property type="match status" value="1"/>
</dbReference>
<feature type="domain" description="RING-type" evidence="5">
    <location>
        <begin position="126"/>
        <end position="168"/>
    </location>
</feature>
<evidence type="ECO:0000259" key="5">
    <source>
        <dbReference type="PROSITE" id="PS50089"/>
    </source>
</evidence>
<dbReference type="GO" id="GO:0006511">
    <property type="term" value="P:ubiquitin-dependent protein catabolic process"/>
    <property type="evidence" value="ECO:0007669"/>
    <property type="project" value="TreeGrafter"/>
</dbReference>
<evidence type="ECO:0000256" key="2">
    <source>
        <dbReference type="ARBA" id="ARBA00022771"/>
    </source>
</evidence>
<gene>
    <name evidence="6" type="ORF">QBZ16_000134</name>
</gene>
<keyword evidence="7" id="KW-1185">Reference proteome</keyword>
<dbReference type="SUPFAM" id="SSF57850">
    <property type="entry name" value="RING/U-box"/>
    <property type="match status" value="1"/>
</dbReference>
<dbReference type="GO" id="GO:0061630">
    <property type="term" value="F:ubiquitin protein ligase activity"/>
    <property type="evidence" value="ECO:0007669"/>
    <property type="project" value="TreeGrafter"/>
</dbReference>
<dbReference type="Proteomes" id="UP001255856">
    <property type="component" value="Unassembled WGS sequence"/>
</dbReference>
<protein>
    <recommendedName>
        <fullName evidence="5">RING-type domain-containing protein</fullName>
    </recommendedName>
</protein>
<evidence type="ECO:0000256" key="3">
    <source>
        <dbReference type="ARBA" id="ARBA00022833"/>
    </source>
</evidence>
<dbReference type="GO" id="GO:0008270">
    <property type="term" value="F:zinc ion binding"/>
    <property type="evidence" value="ECO:0007669"/>
    <property type="project" value="UniProtKB-KW"/>
</dbReference>
<comment type="caution">
    <text evidence="6">The sequence shown here is derived from an EMBL/GenBank/DDBJ whole genome shotgun (WGS) entry which is preliminary data.</text>
</comment>
<proteinExistence type="predicted"/>
<evidence type="ECO:0000256" key="1">
    <source>
        <dbReference type="ARBA" id="ARBA00022723"/>
    </source>
</evidence>
<sequence>MPVLDAVLAVFILINVLAAGVVGFVASAWRSFELGWPALAGVLLGFVRIWDQFLSSSSRFEVRFAVFCDQLGDYLEGILQVVLDYMEKAFQPAPEDRARRLRRLPLRRVSAWDMQHGVGALQQRTCAICLEDWTYAEQIRELPTCGHAFHARCADDWLAMQRRCPTCRARVLDA</sequence>
<dbReference type="Gene3D" id="3.30.40.10">
    <property type="entry name" value="Zinc/RING finger domain, C3HC4 (zinc finger)"/>
    <property type="match status" value="1"/>
</dbReference>
<dbReference type="PANTHER" id="PTHR45931">
    <property type="entry name" value="SI:CH211-59O9.10"/>
    <property type="match status" value="1"/>
</dbReference>
<accession>A0AAD9MP41</accession>
<dbReference type="CDD" id="cd16454">
    <property type="entry name" value="RING-H2_PA-TM-RING"/>
    <property type="match status" value="1"/>
</dbReference>
<dbReference type="InterPro" id="IPR013083">
    <property type="entry name" value="Znf_RING/FYVE/PHD"/>
</dbReference>
<evidence type="ECO:0000313" key="6">
    <source>
        <dbReference type="EMBL" id="KAK2080281.1"/>
    </source>
</evidence>
<name>A0AAD9MP41_PROWI</name>
<evidence type="ECO:0000256" key="4">
    <source>
        <dbReference type="PROSITE-ProRule" id="PRU00175"/>
    </source>
</evidence>
<keyword evidence="2 4" id="KW-0863">Zinc-finger</keyword>
<evidence type="ECO:0000313" key="7">
    <source>
        <dbReference type="Proteomes" id="UP001255856"/>
    </source>
</evidence>
<keyword evidence="3" id="KW-0862">Zinc</keyword>
<dbReference type="Pfam" id="PF13639">
    <property type="entry name" value="zf-RING_2"/>
    <property type="match status" value="1"/>
</dbReference>
<dbReference type="AlphaFoldDB" id="A0AAD9MP41"/>
<dbReference type="PANTHER" id="PTHR45931:SF3">
    <property type="entry name" value="RING ZINC FINGER-CONTAINING PROTEIN"/>
    <property type="match status" value="1"/>
</dbReference>
<dbReference type="EMBL" id="JASFZW010000001">
    <property type="protein sequence ID" value="KAK2080281.1"/>
    <property type="molecule type" value="Genomic_DNA"/>
</dbReference>
<dbReference type="SMART" id="SM00184">
    <property type="entry name" value="RING"/>
    <property type="match status" value="1"/>
</dbReference>